<evidence type="ECO:0000313" key="10">
    <source>
        <dbReference type="Proteomes" id="UP000283509"/>
    </source>
</evidence>
<dbReference type="Gene3D" id="1.25.40.20">
    <property type="entry name" value="Ankyrin repeat-containing domain"/>
    <property type="match status" value="1"/>
</dbReference>
<dbReference type="PANTHER" id="PTHR12349:SF4">
    <property type="entry name" value="ANKYRIN REPEAT AND LEM DOMAIN-CONTAINING PROTEIN 2"/>
    <property type="match status" value="1"/>
</dbReference>
<gene>
    <name evidence="9" type="ORF">C7M84_005758</name>
</gene>
<accession>A0A3R7M8C3</accession>
<evidence type="ECO:0000256" key="3">
    <source>
        <dbReference type="ARBA" id="ARBA00022618"/>
    </source>
</evidence>
<dbReference type="InterPro" id="IPR036770">
    <property type="entry name" value="Ankyrin_rpt-contain_sf"/>
</dbReference>
<dbReference type="FunFam" id="1.25.40.20:FF:000072">
    <property type="entry name" value="Ankyrin repeat and LEM domain containing 2"/>
    <property type="match status" value="1"/>
</dbReference>
<dbReference type="SMART" id="SM00248">
    <property type="entry name" value="ANK"/>
    <property type="match status" value="2"/>
</dbReference>
<evidence type="ECO:0000256" key="4">
    <source>
        <dbReference type="ARBA" id="ARBA00022824"/>
    </source>
</evidence>
<dbReference type="PROSITE" id="PS50954">
    <property type="entry name" value="LEM"/>
    <property type="match status" value="1"/>
</dbReference>
<dbReference type="AlphaFoldDB" id="A0A3R7M8C3"/>
<feature type="domain" description="LEM" evidence="8">
    <location>
        <begin position="7"/>
        <end position="51"/>
    </location>
</feature>
<feature type="region of interest" description="Disordered" evidence="7">
    <location>
        <begin position="50"/>
        <end position="84"/>
    </location>
</feature>
<keyword evidence="6" id="KW-0131">Cell cycle</keyword>
<dbReference type="SUPFAM" id="SSF63451">
    <property type="entry name" value="LEM domain"/>
    <property type="match status" value="1"/>
</dbReference>
<dbReference type="EMBL" id="QCYY01001746">
    <property type="protein sequence ID" value="ROT75688.1"/>
    <property type="molecule type" value="Genomic_DNA"/>
</dbReference>
<dbReference type="InterPro" id="IPR002110">
    <property type="entry name" value="Ankyrin_rpt"/>
</dbReference>
<comment type="caution">
    <text evidence="9">The sequence shown here is derived from an EMBL/GenBank/DDBJ whole genome shotgun (WGS) entry which is preliminary data.</text>
</comment>
<keyword evidence="3" id="KW-0132">Cell division</keyword>
<feature type="region of interest" description="Disordered" evidence="7">
    <location>
        <begin position="891"/>
        <end position="924"/>
    </location>
</feature>
<organism evidence="9 10">
    <name type="scientific">Penaeus vannamei</name>
    <name type="common">Whiteleg shrimp</name>
    <name type="synonym">Litopenaeus vannamei</name>
    <dbReference type="NCBI Taxonomy" id="6689"/>
    <lineage>
        <taxon>Eukaryota</taxon>
        <taxon>Metazoa</taxon>
        <taxon>Ecdysozoa</taxon>
        <taxon>Arthropoda</taxon>
        <taxon>Crustacea</taxon>
        <taxon>Multicrustacea</taxon>
        <taxon>Malacostraca</taxon>
        <taxon>Eumalacostraca</taxon>
        <taxon>Eucarida</taxon>
        <taxon>Decapoda</taxon>
        <taxon>Dendrobranchiata</taxon>
        <taxon>Penaeoidea</taxon>
        <taxon>Penaeidae</taxon>
        <taxon>Penaeus</taxon>
    </lineage>
</organism>
<proteinExistence type="inferred from homology"/>
<dbReference type="SMART" id="SM00540">
    <property type="entry name" value="LEM"/>
    <property type="match status" value="1"/>
</dbReference>
<comment type="subcellular location">
    <subcellularLocation>
        <location evidence="1">Endoplasmic reticulum</location>
    </subcellularLocation>
</comment>
<dbReference type="GO" id="GO:0051301">
    <property type="term" value="P:cell division"/>
    <property type="evidence" value="ECO:0007669"/>
    <property type="project" value="UniProtKB-KW"/>
</dbReference>
<feature type="compositionally biased region" description="Polar residues" evidence="7">
    <location>
        <begin position="891"/>
        <end position="900"/>
    </location>
</feature>
<dbReference type="Pfam" id="PF03020">
    <property type="entry name" value="LEM"/>
    <property type="match status" value="1"/>
</dbReference>
<evidence type="ECO:0000256" key="1">
    <source>
        <dbReference type="ARBA" id="ARBA00004240"/>
    </source>
</evidence>
<evidence type="ECO:0000313" key="9">
    <source>
        <dbReference type="EMBL" id="ROT75688.1"/>
    </source>
</evidence>
<dbReference type="Gene3D" id="1.10.720.40">
    <property type="match status" value="1"/>
</dbReference>
<keyword evidence="4" id="KW-0256">Endoplasmic reticulum</keyword>
<feature type="compositionally biased region" description="Polar residues" evidence="7">
    <location>
        <begin position="70"/>
        <end position="79"/>
    </location>
</feature>
<dbReference type="CDD" id="cd12940">
    <property type="entry name" value="LEM_LAP2_LEMD1"/>
    <property type="match status" value="1"/>
</dbReference>
<dbReference type="GO" id="GO:0007399">
    <property type="term" value="P:nervous system development"/>
    <property type="evidence" value="ECO:0007669"/>
    <property type="project" value="UniProtKB-ARBA"/>
</dbReference>
<protein>
    <submittedName>
        <fullName evidence="9">Ankyrin repeat and LEM domain-containing protein 2</fullName>
    </submittedName>
</protein>
<dbReference type="SUPFAM" id="SSF48403">
    <property type="entry name" value="Ankyrin repeat"/>
    <property type="match status" value="1"/>
</dbReference>
<evidence type="ECO:0000256" key="2">
    <source>
        <dbReference type="ARBA" id="ARBA00007597"/>
    </source>
</evidence>
<reference evidence="9 10" key="1">
    <citation type="submission" date="2018-04" db="EMBL/GenBank/DDBJ databases">
        <authorList>
            <person name="Zhang X."/>
            <person name="Yuan J."/>
            <person name="Li F."/>
            <person name="Xiang J."/>
        </authorList>
    </citation>
    <scope>NUCLEOTIDE SEQUENCE [LARGE SCALE GENOMIC DNA]</scope>
    <source>
        <tissue evidence="9">Muscle</tissue>
    </source>
</reference>
<dbReference type="PANTHER" id="PTHR12349">
    <property type="entry name" value="ANKYRIN REPEAT AND LEM DOMAIN-CONTAINING PROTEIN 2"/>
    <property type="match status" value="1"/>
</dbReference>
<reference evidence="9 10" key="2">
    <citation type="submission" date="2019-01" db="EMBL/GenBank/DDBJ databases">
        <title>The decoding of complex shrimp genome reveals the adaptation for benthos swimmer, frequently molting mechanism and breeding impact on genome.</title>
        <authorList>
            <person name="Sun Y."/>
            <person name="Gao Y."/>
            <person name="Yu Y."/>
        </authorList>
    </citation>
    <scope>NUCLEOTIDE SEQUENCE [LARGE SCALE GENOMIC DNA]</scope>
    <source>
        <tissue evidence="9">Muscle</tissue>
    </source>
</reference>
<feature type="compositionally biased region" description="Basic and acidic residues" evidence="7">
    <location>
        <begin position="589"/>
        <end position="600"/>
    </location>
</feature>
<dbReference type="GO" id="GO:0051721">
    <property type="term" value="F:protein phosphatase 2A binding"/>
    <property type="evidence" value="ECO:0007669"/>
    <property type="project" value="TreeGrafter"/>
</dbReference>
<feature type="region of interest" description="Disordered" evidence="7">
    <location>
        <begin position="519"/>
        <end position="548"/>
    </location>
</feature>
<dbReference type="OrthoDB" id="7446186at2759"/>
<dbReference type="Proteomes" id="UP000283509">
    <property type="component" value="Unassembled WGS sequence"/>
</dbReference>
<dbReference type="GO" id="GO:0031468">
    <property type="term" value="P:nuclear membrane reassembly"/>
    <property type="evidence" value="ECO:0007669"/>
    <property type="project" value="UniProtKB-ARBA"/>
</dbReference>
<keyword evidence="10" id="KW-1185">Reference proteome</keyword>
<evidence type="ECO:0000256" key="6">
    <source>
        <dbReference type="ARBA" id="ARBA00023306"/>
    </source>
</evidence>
<keyword evidence="5" id="KW-0040">ANK repeat</keyword>
<dbReference type="InterPro" id="IPR011015">
    <property type="entry name" value="LEM/LEM-like_dom_sf"/>
</dbReference>
<comment type="similarity">
    <text evidence="2">Belongs to the ANKLE2 family.</text>
</comment>
<dbReference type="Pfam" id="PF00023">
    <property type="entry name" value="Ank"/>
    <property type="match status" value="1"/>
</dbReference>
<evidence type="ECO:0000259" key="8">
    <source>
        <dbReference type="PROSITE" id="PS50954"/>
    </source>
</evidence>
<dbReference type="STRING" id="6689.A0A3R7M8C3"/>
<dbReference type="Pfam" id="PF24567">
    <property type="entry name" value="ANKLE2_3rd"/>
    <property type="match status" value="1"/>
</dbReference>
<dbReference type="GO" id="GO:0005783">
    <property type="term" value="C:endoplasmic reticulum"/>
    <property type="evidence" value="ECO:0007669"/>
    <property type="project" value="UniProtKB-SubCell"/>
</dbReference>
<dbReference type="InterPro" id="IPR003887">
    <property type="entry name" value="LEM_dom"/>
</dbReference>
<feature type="region of interest" description="Disordered" evidence="7">
    <location>
        <begin position="159"/>
        <end position="178"/>
    </location>
</feature>
<evidence type="ECO:0000256" key="5">
    <source>
        <dbReference type="ARBA" id="ARBA00023043"/>
    </source>
</evidence>
<evidence type="ECO:0000256" key="7">
    <source>
        <dbReference type="SAM" id="MobiDB-lite"/>
    </source>
</evidence>
<dbReference type="InterPro" id="IPR056237">
    <property type="entry name" value="ANKLE2_3rd"/>
</dbReference>
<feature type="region of interest" description="Disordered" evidence="7">
    <location>
        <begin position="589"/>
        <end position="613"/>
    </location>
</feature>
<sequence length="1029" mass="115016">MADSQLLDKIAQLSDEELKAALEKHGENVGPITSSTRYLFERLLRKKEGKPDIGDAVPNSVEGKGDGSTEDSGVGNNKENGGLALQPQKPEVHVFFGVFPPDNADVSSDPDFQLVHTDKMSCLAMMKKYRGSRFKAFRSYEEALQFAENGPEVAITQDTNGLDGNVNAERPSPFRGPKSQDLVKFRKSIEKDDVTYFTKCINENPRYLVSSGDTPAILQEGSRYNALHVACRNNRAQYAAEVLSTVSKVDFFQKLYPDDTLESSERRSAFLLDLYLNTPDKGLNETPLHFASKHGSLECVRILTSYPACNKGRRNKFGQTPSEIICSRVNNSTSKVREDIQCLLGEQFYIPLFRDDDHCLLPEIGRPWSPILASPTSPMTQDQLLMSSCSSSSPMSPISPSLRVRGYAGPMSPSQAETLYRCWKENAVSSPSRHSKGRVASLRLTDQDKGLERIGRDLAADQGISWNEYWEFLGDFANFRTEQGLQKLEVFLKDKYKKLMHERGQIDEEELAMKLNEEVRWEEEGQSPPEGEGEASVSKLNDSRVSKSSRSTMSELCQELEALRLNVSLSPQYEGSGFKSASSKFLENWKEKEERQERGQLEGTSQAEEDPASEQLSYIMKSIRVAARRLAEVLGDLAQDLQSSTVANFSVTKTIRTKLKPEILCLKNVVSKCCTKELKTELEFGFIHVLLAFKATETIQENLTSSDICTLAETLKVFVSHLNFIQVHSSDEEDAAKPDITLEEKKVACEHFSCVVKCLEKALNIAYNNCNSDMQDCVSENGLKVHLMQMGDCRCRWDIESEEHTHISEASSTPATTTKYGKAFNFLHQTLFSNNRKNSQEAQSQAKDEAKEAVVKKLTFDEDGEEVIEASLRIRQNGDISERLVNCTSSGAKEGQNTQAAVDEKGGYAGDNDSFETAPSSVDEDMVTPEEGIKVYMHGLEASKVDVDVMAALGDMRINDEKFPHLAQWYYLMSSHSPAERNSWASPYYCRSRRASTSFSTLSKLTDPNTPDSRRRSFVDAATPRILFA</sequence>
<name>A0A3R7M8C3_PENVA</name>